<dbReference type="PANTHER" id="PTHR36175">
    <property type="entry name" value="CYANOPHYCINASE"/>
    <property type="match status" value="1"/>
</dbReference>
<evidence type="ECO:0000256" key="4">
    <source>
        <dbReference type="ARBA" id="ARBA00013115"/>
    </source>
</evidence>
<dbReference type="Gene3D" id="3.40.50.880">
    <property type="match status" value="1"/>
</dbReference>
<dbReference type="CDD" id="cd03145">
    <property type="entry name" value="GAT1_cyanophycinase"/>
    <property type="match status" value="1"/>
</dbReference>
<dbReference type="InterPro" id="IPR011811">
    <property type="entry name" value="Peptidase_S51_cyanophycinase"/>
</dbReference>
<keyword evidence="10" id="KW-1185">Reference proteome</keyword>
<dbReference type="SUPFAM" id="SSF52317">
    <property type="entry name" value="Class I glutamine amidotransferase-like"/>
    <property type="match status" value="1"/>
</dbReference>
<reference evidence="10" key="1">
    <citation type="journal article" date="2019" name="Int. J. Syst. Evol. Microbiol.">
        <title>The Global Catalogue of Microorganisms (GCM) 10K type strain sequencing project: providing services to taxonomists for standard genome sequencing and annotation.</title>
        <authorList>
            <consortium name="The Broad Institute Genomics Platform"/>
            <consortium name="The Broad Institute Genome Sequencing Center for Infectious Disease"/>
            <person name="Wu L."/>
            <person name="Ma J."/>
        </authorList>
    </citation>
    <scope>NUCLEOTIDE SEQUENCE [LARGE SCALE GENOMIC DNA]</scope>
    <source>
        <strain evidence="10">KACC 12602</strain>
    </source>
</reference>
<dbReference type="Pfam" id="PF03575">
    <property type="entry name" value="Peptidase_S51"/>
    <property type="match status" value="1"/>
</dbReference>
<evidence type="ECO:0000256" key="3">
    <source>
        <dbReference type="ARBA" id="ARBA00006534"/>
    </source>
</evidence>
<evidence type="ECO:0000256" key="8">
    <source>
        <dbReference type="ARBA" id="ARBA00022825"/>
    </source>
</evidence>
<keyword evidence="8" id="KW-0720">Serine protease</keyword>
<dbReference type="InterPro" id="IPR005320">
    <property type="entry name" value="Peptidase_S51"/>
</dbReference>
<gene>
    <name evidence="9" type="ORF">ACFPIB_07005</name>
</gene>
<dbReference type="PANTHER" id="PTHR36175:SF1">
    <property type="entry name" value="CYANOPHYCINASE"/>
    <property type="match status" value="1"/>
</dbReference>
<keyword evidence="6" id="KW-0645">Protease</keyword>
<dbReference type="NCBIfam" id="TIGR02069">
    <property type="entry name" value="cyanophycinase"/>
    <property type="match status" value="1"/>
</dbReference>
<comment type="catalytic activity">
    <reaction evidence="1">
        <text>[L-4-(L-arginin-2-N-yl)aspartate](n) + H2O = [L-4-(L-arginin-2-N-yl)aspartate](n-1) + L-4-(L-arginin-2-N-yl)aspartate</text>
        <dbReference type="Rhea" id="RHEA:12845"/>
        <dbReference type="Rhea" id="RHEA-COMP:13728"/>
        <dbReference type="Rhea" id="RHEA-COMP:13734"/>
        <dbReference type="ChEBI" id="CHEBI:15377"/>
        <dbReference type="ChEBI" id="CHEBI:137986"/>
        <dbReference type="ChEBI" id="CHEBI:137991"/>
        <dbReference type="EC" id="3.4.15.6"/>
    </reaction>
</comment>
<keyword evidence="9" id="KW-0121">Carboxypeptidase</keyword>
<proteinExistence type="inferred from homology"/>
<evidence type="ECO:0000256" key="6">
    <source>
        <dbReference type="ARBA" id="ARBA00022670"/>
    </source>
</evidence>
<evidence type="ECO:0000256" key="2">
    <source>
        <dbReference type="ARBA" id="ARBA00002039"/>
    </source>
</evidence>
<evidence type="ECO:0000313" key="9">
    <source>
        <dbReference type="EMBL" id="MFC5270349.1"/>
    </source>
</evidence>
<comment type="caution">
    <text evidence="9">The sequence shown here is derived from an EMBL/GenBank/DDBJ whole genome shotgun (WGS) entry which is preliminary data.</text>
</comment>
<accession>A0ABW0EBV3</accession>
<organism evidence="9 10">
    <name type="scientific">Adhaeribacter terreus</name>
    <dbReference type="NCBI Taxonomy" id="529703"/>
    <lineage>
        <taxon>Bacteria</taxon>
        <taxon>Pseudomonadati</taxon>
        <taxon>Bacteroidota</taxon>
        <taxon>Cytophagia</taxon>
        <taxon>Cytophagales</taxon>
        <taxon>Hymenobacteraceae</taxon>
        <taxon>Adhaeribacter</taxon>
    </lineage>
</organism>
<protein>
    <recommendedName>
        <fullName evidence="5">Cyanophycinase</fullName>
        <ecNumber evidence="4">3.4.15.6</ecNumber>
    </recommendedName>
</protein>
<evidence type="ECO:0000256" key="7">
    <source>
        <dbReference type="ARBA" id="ARBA00022801"/>
    </source>
</evidence>
<comment type="similarity">
    <text evidence="3">Belongs to the peptidase S51 family.</text>
</comment>
<dbReference type="InterPro" id="IPR029062">
    <property type="entry name" value="Class_I_gatase-like"/>
</dbReference>
<keyword evidence="7 9" id="KW-0378">Hydrolase</keyword>
<evidence type="ECO:0000256" key="5">
    <source>
        <dbReference type="ARBA" id="ARBA00015719"/>
    </source>
</evidence>
<dbReference type="Proteomes" id="UP001596161">
    <property type="component" value="Unassembled WGS sequence"/>
</dbReference>
<comment type="function">
    <text evidence="2">Exopeptidase that catalyzes the hydrolytic cleavage of multi-L-arginyl-poly-L-aspartic acid (cyanophycin; a water-insoluble reserve polymer) into aspartate-arginine dipeptides.</text>
</comment>
<sequence length="282" mass="31112">MKDVKGKMLIIGGHEDKGDYETLSEEDLLRKNAFAAEGVLKRFLTTLNQEQPQIEVITTASLIPEEVGEMYQDAFKKLGVERVGIMHIKDQAGANDPEMLQRFRSAHGILLSGGDQSRLVSIFSGSKALRIMQERYRDEEDFLIAGTSAGAMCMSQVMITGNRDETSPLLKGTVFTGTGLGLLNQVIIDTHFMVRRRFFRLAEAVAAFPDYIGVGLDEDSAILISANKTIETIGSGLVVILDGRKLTKNNFAEVIHGDQLNLHHIILHILPKGEKFEVAAKL</sequence>
<name>A0ABW0EBV3_9BACT</name>
<dbReference type="PIRSF" id="PIRSF032067">
    <property type="entry name" value="Cyanophycinase"/>
    <property type="match status" value="1"/>
</dbReference>
<evidence type="ECO:0000313" key="10">
    <source>
        <dbReference type="Proteomes" id="UP001596161"/>
    </source>
</evidence>
<dbReference type="GO" id="GO:0004180">
    <property type="term" value="F:carboxypeptidase activity"/>
    <property type="evidence" value="ECO:0007669"/>
    <property type="project" value="UniProtKB-KW"/>
</dbReference>
<evidence type="ECO:0000256" key="1">
    <source>
        <dbReference type="ARBA" id="ARBA00001092"/>
    </source>
</evidence>
<dbReference type="RefSeq" id="WP_378016720.1">
    <property type="nucleotide sequence ID" value="NZ_JBHSKT010000003.1"/>
</dbReference>
<dbReference type="EC" id="3.4.15.6" evidence="4"/>
<dbReference type="GO" id="GO:0008241">
    <property type="term" value="F:peptidyl-dipeptidase activity"/>
    <property type="evidence" value="ECO:0007669"/>
    <property type="project" value="UniProtKB-EC"/>
</dbReference>
<dbReference type="EMBL" id="JBHSKT010000003">
    <property type="protein sequence ID" value="MFC5270349.1"/>
    <property type="molecule type" value="Genomic_DNA"/>
</dbReference>